<evidence type="ECO:0000256" key="1">
    <source>
        <dbReference type="ARBA" id="ARBA00004123"/>
    </source>
</evidence>
<dbReference type="GO" id="GO:0003700">
    <property type="term" value="F:DNA-binding transcription factor activity"/>
    <property type="evidence" value="ECO:0007669"/>
    <property type="project" value="InterPro"/>
</dbReference>
<accession>A0A5N6MP41</accession>
<reference evidence="8 9" key="1">
    <citation type="submission" date="2019-05" db="EMBL/GenBank/DDBJ databases">
        <title>Mikania micrantha, genome provides insights into the molecular mechanism of rapid growth.</title>
        <authorList>
            <person name="Liu B."/>
        </authorList>
    </citation>
    <scope>NUCLEOTIDE SEQUENCE [LARGE SCALE GENOMIC DNA]</scope>
    <source>
        <strain evidence="8">NLD-2019</strain>
        <tissue evidence="8">Leaf</tissue>
    </source>
</reference>
<evidence type="ECO:0000256" key="2">
    <source>
        <dbReference type="ARBA" id="ARBA00023015"/>
    </source>
</evidence>
<dbReference type="GO" id="GO:0005634">
    <property type="term" value="C:nucleus"/>
    <property type="evidence" value="ECO:0007669"/>
    <property type="project" value="UniProtKB-SubCell"/>
</dbReference>
<feature type="compositionally biased region" description="Polar residues" evidence="6">
    <location>
        <begin position="329"/>
        <end position="338"/>
    </location>
</feature>
<feature type="domain" description="AP2/ERF" evidence="7">
    <location>
        <begin position="328"/>
        <end position="372"/>
    </location>
</feature>
<comment type="caution">
    <text evidence="8">The sequence shown here is derived from an EMBL/GenBank/DDBJ whole genome shotgun (WGS) entry which is preliminary data.</text>
</comment>
<dbReference type="Pfam" id="PF05623">
    <property type="entry name" value="DUF789"/>
    <property type="match status" value="1"/>
</dbReference>
<dbReference type="OrthoDB" id="1896065at2759"/>
<evidence type="ECO:0000259" key="7">
    <source>
        <dbReference type="PROSITE" id="PS51032"/>
    </source>
</evidence>
<dbReference type="InterPro" id="IPR008507">
    <property type="entry name" value="DUF789"/>
</dbReference>
<keyword evidence="3" id="KW-0238">DNA-binding</keyword>
<dbReference type="PROSITE" id="PS51032">
    <property type="entry name" value="AP2_ERF"/>
    <property type="match status" value="1"/>
</dbReference>
<evidence type="ECO:0000313" key="8">
    <source>
        <dbReference type="EMBL" id="KAD3642030.1"/>
    </source>
</evidence>
<organism evidence="8 9">
    <name type="scientific">Mikania micrantha</name>
    <name type="common">bitter vine</name>
    <dbReference type="NCBI Taxonomy" id="192012"/>
    <lineage>
        <taxon>Eukaryota</taxon>
        <taxon>Viridiplantae</taxon>
        <taxon>Streptophyta</taxon>
        <taxon>Embryophyta</taxon>
        <taxon>Tracheophyta</taxon>
        <taxon>Spermatophyta</taxon>
        <taxon>Magnoliopsida</taxon>
        <taxon>eudicotyledons</taxon>
        <taxon>Gunneridae</taxon>
        <taxon>Pentapetalae</taxon>
        <taxon>asterids</taxon>
        <taxon>campanulids</taxon>
        <taxon>Asterales</taxon>
        <taxon>Asteraceae</taxon>
        <taxon>Asteroideae</taxon>
        <taxon>Heliantheae alliance</taxon>
        <taxon>Eupatorieae</taxon>
        <taxon>Mikania</taxon>
    </lineage>
</organism>
<evidence type="ECO:0000256" key="6">
    <source>
        <dbReference type="SAM" id="MobiDB-lite"/>
    </source>
</evidence>
<dbReference type="SMART" id="SM00380">
    <property type="entry name" value="AP2"/>
    <property type="match status" value="1"/>
</dbReference>
<evidence type="ECO:0000313" key="9">
    <source>
        <dbReference type="Proteomes" id="UP000326396"/>
    </source>
</evidence>
<dbReference type="AlphaFoldDB" id="A0A5N6MP41"/>
<evidence type="ECO:0000256" key="5">
    <source>
        <dbReference type="ARBA" id="ARBA00023242"/>
    </source>
</evidence>
<dbReference type="Gene3D" id="3.30.730.10">
    <property type="entry name" value="AP2/ERF domain"/>
    <property type="match status" value="1"/>
</dbReference>
<feature type="region of interest" description="Disordered" evidence="6">
    <location>
        <begin position="384"/>
        <end position="408"/>
    </location>
</feature>
<feature type="region of interest" description="Disordered" evidence="6">
    <location>
        <begin position="319"/>
        <end position="342"/>
    </location>
</feature>
<dbReference type="PANTHER" id="PTHR31343:SF47">
    <property type="entry name" value="PLANT_F9H3-4 PROTEIN"/>
    <property type="match status" value="1"/>
</dbReference>
<dbReference type="GO" id="GO:0003677">
    <property type="term" value="F:DNA binding"/>
    <property type="evidence" value="ECO:0007669"/>
    <property type="project" value="UniProtKB-KW"/>
</dbReference>
<keyword evidence="9" id="KW-1185">Reference proteome</keyword>
<dbReference type="InterPro" id="IPR016177">
    <property type="entry name" value="DNA-bd_dom_sf"/>
</dbReference>
<dbReference type="PANTHER" id="PTHR31343">
    <property type="entry name" value="T15D22.8"/>
    <property type="match status" value="1"/>
</dbReference>
<dbReference type="EMBL" id="SZYD01000015">
    <property type="protein sequence ID" value="KAD3642030.1"/>
    <property type="molecule type" value="Genomic_DNA"/>
</dbReference>
<evidence type="ECO:0000256" key="3">
    <source>
        <dbReference type="ARBA" id="ARBA00023125"/>
    </source>
</evidence>
<sequence length="473" mass="52774">MLPDKRSKRSSNLQCFLDSTTPIVRSQFLSKSEILNLNRLWHPWEREDVEFFTLCDLWGCFDEWSAYGAGVPIKVTGAEDETIIQYYVPYLSAIQIFTSNSSANYLREETDSETRDSFSDTFSDESESEKVSRWDGCSSEEGVFDQETQFHSSDRLGQLYFQYFDKTTPYGRVPLVDKVCSLSKKYPGLMLLRSVDLSPASWMAVAWYPIYHIPMGRTIKDLSTCFLTYHTLSSSFQDLDIEDQNGSLNRKRKEGEGIHLPPFGLASYKMQGDIWISGNDHEKLVALVSTPIHHLTTISDHALHPISFIHNQIPDFNSSSSIKPLPEAETSSENTSGEELQRGTFDSAEEAACAYDAAARRLRGSKARTNFEISSVFPLSATATYPATSTPSSSAEAKKRKSGGCGGSTSNKCHVVTSVGFDCGKTQTSFSTFWRPTQRRREKNLVFLRGKLQIEGKSVIGDGGDGGGLGWKP</sequence>
<evidence type="ECO:0000256" key="4">
    <source>
        <dbReference type="ARBA" id="ARBA00023163"/>
    </source>
</evidence>
<name>A0A5N6MP41_9ASTR</name>
<dbReference type="Proteomes" id="UP000326396">
    <property type="component" value="Linkage Group LG5"/>
</dbReference>
<dbReference type="InterPro" id="IPR036955">
    <property type="entry name" value="AP2/ERF_dom_sf"/>
</dbReference>
<keyword evidence="2" id="KW-0805">Transcription regulation</keyword>
<proteinExistence type="predicted"/>
<gene>
    <name evidence="8" type="ORF">E3N88_31254</name>
</gene>
<comment type="subcellular location">
    <subcellularLocation>
        <location evidence="1">Nucleus</location>
    </subcellularLocation>
</comment>
<dbReference type="InterPro" id="IPR001471">
    <property type="entry name" value="AP2/ERF_dom"/>
</dbReference>
<dbReference type="SUPFAM" id="SSF54171">
    <property type="entry name" value="DNA-binding domain"/>
    <property type="match status" value="1"/>
</dbReference>
<protein>
    <recommendedName>
        <fullName evidence="7">AP2/ERF domain-containing protein</fullName>
    </recommendedName>
</protein>
<feature type="compositionally biased region" description="Low complexity" evidence="6">
    <location>
        <begin position="384"/>
        <end position="395"/>
    </location>
</feature>
<keyword evidence="5" id="KW-0539">Nucleus</keyword>
<keyword evidence="4" id="KW-0804">Transcription</keyword>